<protein>
    <recommendedName>
        <fullName evidence="1">STAS domain-containing protein</fullName>
    </recommendedName>
</protein>
<dbReference type="Proteomes" id="UP000019486">
    <property type="component" value="Unassembled WGS sequence"/>
</dbReference>
<dbReference type="Gene3D" id="3.30.750.24">
    <property type="entry name" value="STAS domain"/>
    <property type="match status" value="1"/>
</dbReference>
<organism evidence="2 3">
    <name type="scientific">Skermanella stibiiresistens SB22</name>
    <dbReference type="NCBI Taxonomy" id="1385369"/>
    <lineage>
        <taxon>Bacteria</taxon>
        <taxon>Pseudomonadati</taxon>
        <taxon>Pseudomonadota</taxon>
        <taxon>Alphaproteobacteria</taxon>
        <taxon>Rhodospirillales</taxon>
        <taxon>Azospirillaceae</taxon>
        <taxon>Skermanella</taxon>
    </lineage>
</organism>
<dbReference type="InterPro" id="IPR036513">
    <property type="entry name" value="STAS_dom_sf"/>
</dbReference>
<evidence type="ECO:0000259" key="1">
    <source>
        <dbReference type="PROSITE" id="PS50801"/>
    </source>
</evidence>
<feature type="domain" description="STAS" evidence="1">
    <location>
        <begin position="1"/>
        <end position="89"/>
    </location>
</feature>
<dbReference type="Pfam" id="PF13466">
    <property type="entry name" value="STAS_2"/>
    <property type="match status" value="1"/>
</dbReference>
<dbReference type="InterPro" id="IPR052746">
    <property type="entry name" value="MlaB_ABC_Transporter"/>
</dbReference>
<sequence length="112" mass="11511">MVNEKKTILVRFAGSLTVPEAAHIRSSLLDAFRDGDSVEVDCSGATDVDLSFVQLLLAARRTAVKLGKSITLSAPAAGALLDTLARGGLLGSGASAAAADHSFWMTGAIEQP</sequence>
<reference evidence="2 3" key="1">
    <citation type="submission" date="2013-08" db="EMBL/GenBank/DDBJ databases">
        <title>The genome sequence of Skermanella stibiiresistens.</title>
        <authorList>
            <person name="Zhu W."/>
            <person name="Wang G."/>
        </authorList>
    </citation>
    <scope>NUCLEOTIDE SEQUENCE [LARGE SCALE GENOMIC DNA]</scope>
    <source>
        <strain evidence="2 3">SB22</strain>
    </source>
</reference>
<evidence type="ECO:0000313" key="2">
    <source>
        <dbReference type="EMBL" id="EWY41634.1"/>
    </source>
</evidence>
<dbReference type="InterPro" id="IPR002645">
    <property type="entry name" value="STAS_dom"/>
</dbReference>
<dbReference type="PANTHER" id="PTHR35849">
    <property type="entry name" value="BLR2341 PROTEIN"/>
    <property type="match status" value="1"/>
</dbReference>
<dbReference type="InterPro" id="IPR058548">
    <property type="entry name" value="MlaB-like_STAS"/>
</dbReference>
<keyword evidence="3" id="KW-1185">Reference proteome</keyword>
<dbReference type="AlphaFoldDB" id="W9H6J5"/>
<proteinExistence type="predicted"/>
<name>W9H6J5_9PROT</name>
<dbReference type="PROSITE" id="PS50801">
    <property type="entry name" value="STAS"/>
    <property type="match status" value="1"/>
</dbReference>
<accession>W9H6J5</accession>
<dbReference type="SUPFAM" id="SSF52091">
    <property type="entry name" value="SpoIIaa-like"/>
    <property type="match status" value="1"/>
</dbReference>
<dbReference type="RefSeq" id="WP_051511594.1">
    <property type="nucleotide sequence ID" value="NZ_AVFL01000003.1"/>
</dbReference>
<gene>
    <name evidence="2" type="ORF">N825_24105</name>
</gene>
<comment type="caution">
    <text evidence="2">The sequence shown here is derived from an EMBL/GenBank/DDBJ whole genome shotgun (WGS) entry which is preliminary data.</text>
</comment>
<evidence type="ECO:0000313" key="3">
    <source>
        <dbReference type="Proteomes" id="UP000019486"/>
    </source>
</evidence>
<dbReference type="PANTHER" id="PTHR35849:SF2">
    <property type="entry name" value="BLR2341 PROTEIN"/>
    <property type="match status" value="1"/>
</dbReference>
<dbReference type="STRING" id="1385369.N825_24105"/>
<dbReference type="EMBL" id="AVFL01000003">
    <property type="protein sequence ID" value="EWY41634.1"/>
    <property type="molecule type" value="Genomic_DNA"/>
</dbReference>